<organism evidence="2 3">
    <name type="scientific">Phytophthora palmivora</name>
    <dbReference type="NCBI Taxonomy" id="4796"/>
    <lineage>
        <taxon>Eukaryota</taxon>
        <taxon>Sar</taxon>
        <taxon>Stramenopiles</taxon>
        <taxon>Oomycota</taxon>
        <taxon>Peronosporomycetes</taxon>
        <taxon>Peronosporales</taxon>
        <taxon>Peronosporaceae</taxon>
        <taxon>Phytophthora</taxon>
    </lineage>
</organism>
<feature type="compositionally biased region" description="Basic and acidic residues" evidence="1">
    <location>
        <begin position="122"/>
        <end position="145"/>
    </location>
</feature>
<gene>
    <name evidence="2" type="ORF">PHPALM_20604</name>
</gene>
<comment type="caution">
    <text evidence="2">The sequence shown here is derived from an EMBL/GenBank/DDBJ whole genome shotgun (WGS) entry which is preliminary data.</text>
</comment>
<sequence>MGCCPSKPNTTSGKEYPEEGAIVVPAIVKINQVELAVGNEIQEMLMDRGDGTIMDKSDDEAEDDEPVTFKMENDDTVAVALDKELVHSPESVQSSPPPSPPRKSSHCADDMPISSTYHRMHVHEMEEQEAKRQEELRLETEQREREVREFKAAMLIA</sequence>
<feature type="compositionally biased region" description="Acidic residues" evidence="1">
    <location>
        <begin position="57"/>
        <end position="66"/>
    </location>
</feature>
<evidence type="ECO:0000256" key="1">
    <source>
        <dbReference type="SAM" id="MobiDB-lite"/>
    </source>
</evidence>
<accession>A0A2P4XEG3</accession>
<dbReference type="OrthoDB" id="119732at2759"/>
<protein>
    <submittedName>
        <fullName evidence="2">Uncharacterized protein</fullName>
    </submittedName>
</protein>
<feature type="region of interest" description="Disordered" evidence="1">
    <location>
        <begin position="48"/>
        <end position="67"/>
    </location>
</feature>
<dbReference type="Proteomes" id="UP000237271">
    <property type="component" value="Unassembled WGS sequence"/>
</dbReference>
<feature type="region of interest" description="Disordered" evidence="1">
    <location>
        <begin position="84"/>
        <end position="145"/>
    </location>
</feature>
<evidence type="ECO:0000313" key="2">
    <source>
        <dbReference type="EMBL" id="POM63936.1"/>
    </source>
</evidence>
<proteinExistence type="predicted"/>
<dbReference type="EMBL" id="NCKW01011247">
    <property type="protein sequence ID" value="POM63936.1"/>
    <property type="molecule type" value="Genomic_DNA"/>
</dbReference>
<name>A0A2P4XEG3_9STRA</name>
<evidence type="ECO:0000313" key="3">
    <source>
        <dbReference type="Proteomes" id="UP000237271"/>
    </source>
</evidence>
<reference evidence="2 3" key="1">
    <citation type="journal article" date="2017" name="Genome Biol. Evol.">
        <title>Phytophthora megakarya and P. palmivora, closely related causal agents of cacao black pod rot, underwent increases in genome sizes and gene numbers by different mechanisms.</title>
        <authorList>
            <person name="Ali S.S."/>
            <person name="Shao J."/>
            <person name="Lary D.J."/>
            <person name="Kronmiller B."/>
            <person name="Shen D."/>
            <person name="Strem M.D."/>
            <person name="Amoako-Attah I."/>
            <person name="Akrofi A.Y."/>
            <person name="Begoude B.A."/>
            <person name="Ten Hoopen G.M."/>
            <person name="Coulibaly K."/>
            <person name="Kebe B.I."/>
            <person name="Melnick R.L."/>
            <person name="Guiltinan M.J."/>
            <person name="Tyler B.M."/>
            <person name="Meinhardt L.W."/>
            <person name="Bailey B.A."/>
        </authorList>
    </citation>
    <scope>NUCLEOTIDE SEQUENCE [LARGE SCALE GENOMIC DNA]</scope>
    <source>
        <strain evidence="3">sbr112.9</strain>
    </source>
</reference>
<keyword evidence="3" id="KW-1185">Reference proteome</keyword>
<dbReference type="AlphaFoldDB" id="A0A2P4XEG3"/>